<gene>
    <name evidence="3" type="ORF">ACFPCY_12750</name>
</gene>
<evidence type="ECO:0000313" key="3">
    <source>
        <dbReference type="EMBL" id="MFC4908196.1"/>
    </source>
</evidence>
<protein>
    <submittedName>
        <fullName evidence="3">SMP-30/gluconolactonase/LRE family protein</fullName>
        <ecNumber evidence="3">3.1.1.99</ecNumber>
    </submittedName>
</protein>
<dbReference type="InterPro" id="IPR005511">
    <property type="entry name" value="SMP-30"/>
</dbReference>
<dbReference type="PRINTS" id="PR01790">
    <property type="entry name" value="SMP30FAMILY"/>
</dbReference>
<reference evidence="4" key="1">
    <citation type="journal article" date="2019" name="Int. J. Syst. Evol. Microbiol.">
        <title>The Global Catalogue of Microorganisms (GCM) 10K type strain sequencing project: providing services to taxonomists for standard genome sequencing and annotation.</title>
        <authorList>
            <consortium name="The Broad Institute Genomics Platform"/>
            <consortium name="The Broad Institute Genome Sequencing Center for Infectious Disease"/>
            <person name="Wu L."/>
            <person name="Ma J."/>
        </authorList>
    </citation>
    <scope>NUCLEOTIDE SEQUENCE [LARGE SCALE GENOMIC DNA]</scope>
    <source>
        <strain evidence="4">KLKA75</strain>
    </source>
</reference>
<dbReference type="EMBL" id="JBHSIT010000003">
    <property type="protein sequence ID" value="MFC4908196.1"/>
    <property type="molecule type" value="Genomic_DNA"/>
</dbReference>
<feature type="domain" description="SMP-30/Gluconolactonase/LRE-like region" evidence="2">
    <location>
        <begin position="12"/>
        <end position="235"/>
    </location>
</feature>
<dbReference type="Proteomes" id="UP001595872">
    <property type="component" value="Unassembled WGS sequence"/>
</dbReference>
<dbReference type="Gene3D" id="2.120.10.30">
    <property type="entry name" value="TolB, C-terminal domain"/>
    <property type="match status" value="1"/>
</dbReference>
<evidence type="ECO:0000259" key="2">
    <source>
        <dbReference type="Pfam" id="PF08450"/>
    </source>
</evidence>
<keyword evidence="4" id="KW-1185">Reference proteome</keyword>
<comment type="caution">
    <text evidence="3">The sequence shown here is derived from an EMBL/GenBank/DDBJ whole genome shotgun (WGS) entry which is preliminary data.</text>
</comment>
<accession>A0ABV9TXM0</accession>
<dbReference type="GO" id="GO:0016787">
    <property type="term" value="F:hydrolase activity"/>
    <property type="evidence" value="ECO:0007669"/>
    <property type="project" value="UniProtKB-KW"/>
</dbReference>
<dbReference type="RefSeq" id="WP_378254583.1">
    <property type="nucleotide sequence ID" value="NZ_JBHSIT010000003.1"/>
</dbReference>
<dbReference type="EC" id="3.1.1.99" evidence="3"/>
<evidence type="ECO:0000313" key="4">
    <source>
        <dbReference type="Proteomes" id="UP001595872"/>
    </source>
</evidence>
<comment type="similarity">
    <text evidence="1">Belongs to the SMP-30/CGR1 family.</text>
</comment>
<dbReference type="PANTHER" id="PTHR10907">
    <property type="entry name" value="REGUCALCIN"/>
    <property type="match status" value="1"/>
</dbReference>
<proteinExistence type="inferred from homology"/>
<name>A0ABV9TXM0_9ACTN</name>
<dbReference type="Pfam" id="PF08450">
    <property type="entry name" value="SGL"/>
    <property type="match status" value="1"/>
</dbReference>
<sequence length="255" mass="26742">MIEPIGEVRARVGEGPVPDGDRLLWVDVWGGHVHRTDLDTGHTETTDVEAPVTFVWPTPEGPLLAQGFDLLLGGRTVATVPAGPGEERCNDGVVDGAGRVWIGTMGAPGAARLYRIDPGAEPVPVLDGLTISNGVRFSPDGARLYHVDTPTGRIDVHDVEDGTLANRRTFAEIPGPGVPDGITVDGDGLVWVALWNGGAVHAYTPDGVLAERVELPVSHPTSCVFVNGRLVVTSASRPLGDQAGPLDGALLEVVR</sequence>
<organism evidence="3 4">
    <name type="scientific">Actinomadura gamaensis</name>
    <dbReference type="NCBI Taxonomy" id="1763541"/>
    <lineage>
        <taxon>Bacteria</taxon>
        <taxon>Bacillati</taxon>
        <taxon>Actinomycetota</taxon>
        <taxon>Actinomycetes</taxon>
        <taxon>Streptosporangiales</taxon>
        <taxon>Thermomonosporaceae</taxon>
        <taxon>Actinomadura</taxon>
    </lineage>
</organism>
<keyword evidence="3" id="KW-0378">Hydrolase</keyword>
<dbReference type="InterPro" id="IPR013658">
    <property type="entry name" value="SGL"/>
</dbReference>
<dbReference type="SUPFAM" id="SSF63829">
    <property type="entry name" value="Calcium-dependent phosphotriesterase"/>
    <property type="match status" value="1"/>
</dbReference>
<evidence type="ECO:0000256" key="1">
    <source>
        <dbReference type="ARBA" id="ARBA00008853"/>
    </source>
</evidence>
<dbReference type="PANTHER" id="PTHR10907:SF47">
    <property type="entry name" value="REGUCALCIN"/>
    <property type="match status" value="1"/>
</dbReference>
<dbReference type="InterPro" id="IPR011042">
    <property type="entry name" value="6-blade_b-propeller_TolB-like"/>
</dbReference>